<name>A0A1M5T5X3_9FLAO</name>
<dbReference type="EMBL" id="QOVN01000004">
    <property type="protein sequence ID" value="RXG28758.1"/>
    <property type="molecule type" value="Genomic_DNA"/>
</dbReference>
<evidence type="ECO:0000259" key="2">
    <source>
        <dbReference type="Pfam" id="PF09917"/>
    </source>
</evidence>
<evidence type="ECO:0000313" key="4">
    <source>
        <dbReference type="EMBL" id="SHH46088.1"/>
    </source>
</evidence>
<dbReference type="PANTHER" id="PTHR36919">
    <property type="entry name" value="BLR1215 PROTEIN"/>
    <property type="match status" value="1"/>
</dbReference>
<proteinExistence type="predicted"/>
<dbReference type="AlphaFoldDB" id="A0A1M5T5X3"/>
<keyword evidence="6" id="KW-1185">Reference proteome</keyword>
<gene>
    <name evidence="3" type="ORF">DSM01_2219</name>
    <name evidence="4" type="ORF">SAMN04487999_0255</name>
</gene>
<organism evidence="4 5">
    <name type="scientific">Leeuwenhoekiella palythoae</name>
    <dbReference type="NCBI Taxonomy" id="573501"/>
    <lineage>
        <taxon>Bacteria</taxon>
        <taxon>Pseudomonadati</taxon>
        <taxon>Bacteroidota</taxon>
        <taxon>Flavobacteriia</taxon>
        <taxon>Flavobacteriales</taxon>
        <taxon>Flavobacteriaceae</taxon>
        <taxon>Leeuwenhoekiella</taxon>
    </lineage>
</organism>
<reference evidence="5" key="2">
    <citation type="submission" date="2016-11" db="EMBL/GenBank/DDBJ databases">
        <authorList>
            <person name="Varghese N."/>
            <person name="Submissions S."/>
        </authorList>
    </citation>
    <scope>NUCLEOTIDE SEQUENCE [LARGE SCALE GENOMIC DNA]</scope>
    <source>
        <strain evidence="5">DSM 19859</strain>
    </source>
</reference>
<protein>
    <submittedName>
        <fullName evidence="4">Uncharacterized conserved protein, DUF2147 family</fullName>
    </submittedName>
</protein>
<dbReference type="PANTHER" id="PTHR36919:SF3">
    <property type="entry name" value="BLL5882 PROTEIN"/>
    <property type="match status" value="1"/>
</dbReference>
<dbReference type="Proteomes" id="UP000290037">
    <property type="component" value="Unassembled WGS sequence"/>
</dbReference>
<evidence type="ECO:0000313" key="3">
    <source>
        <dbReference type="EMBL" id="RXG28758.1"/>
    </source>
</evidence>
<feature type="domain" description="DUF2147" evidence="2">
    <location>
        <begin position="25"/>
        <end position="140"/>
    </location>
</feature>
<reference evidence="3 6" key="3">
    <citation type="submission" date="2018-07" db="EMBL/GenBank/DDBJ databases">
        <title>Leeuwenhoekiella genomics.</title>
        <authorList>
            <person name="Tahon G."/>
            <person name="Willems A."/>
        </authorList>
    </citation>
    <scope>NUCLEOTIDE SEQUENCE [LARGE SCALE GENOMIC DNA]</scope>
    <source>
        <strain evidence="3 6">LMG 24856</strain>
    </source>
</reference>
<dbReference type="RefSeq" id="WP_175546492.1">
    <property type="nucleotide sequence ID" value="NZ_CAXPJH010000011.1"/>
</dbReference>
<dbReference type="Proteomes" id="UP000184240">
    <property type="component" value="Unassembled WGS sequence"/>
</dbReference>
<sequence length="142" mass="15873">MKKISAFLIMMLVCTAGVFAQDVTGKWKTIDDETGDAKSIVEIYKQDGKVYGKIVEILNKDRQDAKCVDCPGADKGKPINGLVIIKGLEKDGDEYNDGKILDPQSGKLYKCLIELENADKLKVRGYIGFSLIGRTQYWHRVK</sequence>
<dbReference type="Pfam" id="PF09917">
    <property type="entry name" value="DUF2147"/>
    <property type="match status" value="1"/>
</dbReference>
<evidence type="ECO:0000256" key="1">
    <source>
        <dbReference type="SAM" id="SignalP"/>
    </source>
</evidence>
<dbReference type="Gene3D" id="2.40.128.520">
    <property type="match status" value="1"/>
</dbReference>
<evidence type="ECO:0000313" key="6">
    <source>
        <dbReference type="Proteomes" id="UP000290037"/>
    </source>
</evidence>
<accession>A0A1M5T5X3</accession>
<dbReference type="InterPro" id="IPR019223">
    <property type="entry name" value="DUF2147"/>
</dbReference>
<evidence type="ECO:0000313" key="5">
    <source>
        <dbReference type="Proteomes" id="UP000184240"/>
    </source>
</evidence>
<dbReference type="STRING" id="573501.SAMN04487999_0255"/>
<dbReference type="EMBL" id="FQXT01000001">
    <property type="protein sequence ID" value="SHH46088.1"/>
    <property type="molecule type" value="Genomic_DNA"/>
</dbReference>
<feature type="signal peptide" evidence="1">
    <location>
        <begin position="1"/>
        <end position="20"/>
    </location>
</feature>
<reference evidence="4" key="1">
    <citation type="submission" date="2016-11" db="EMBL/GenBank/DDBJ databases">
        <authorList>
            <person name="Jaros S."/>
            <person name="Januszkiewicz K."/>
            <person name="Wedrychowicz H."/>
        </authorList>
    </citation>
    <scope>NUCLEOTIDE SEQUENCE [LARGE SCALE GENOMIC DNA]</scope>
    <source>
        <strain evidence="4">DSM 19859</strain>
    </source>
</reference>
<feature type="chain" id="PRO_5013155455" evidence="1">
    <location>
        <begin position="21"/>
        <end position="142"/>
    </location>
</feature>
<keyword evidence="1" id="KW-0732">Signal</keyword>